<dbReference type="EMBL" id="LS992241">
    <property type="protein sequence ID" value="SYX82579.1"/>
    <property type="molecule type" value="Genomic_DNA"/>
</dbReference>
<proteinExistence type="predicted"/>
<sequence length="51" mass="5426">MLFSIGDANFIVITGQATASDVLALIACIQQMIQEIQSCSVGAENRVLGER</sequence>
<evidence type="ECO:0000313" key="1">
    <source>
        <dbReference type="EMBL" id="SYX82579.1"/>
    </source>
</evidence>
<dbReference type="InterPro" id="IPR036635">
    <property type="entry name" value="MurB_C_sf"/>
</dbReference>
<protein>
    <submittedName>
        <fullName evidence="1">Uncharacterized protein</fullName>
    </submittedName>
</protein>
<accession>A0A383R8B5</accession>
<name>A0A383R8B5_PAEAL</name>
<evidence type="ECO:0000313" key="2">
    <source>
        <dbReference type="Proteomes" id="UP000304148"/>
    </source>
</evidence>
<dbReference type="AlphaFoldDB" id="A0A383R8B5"/>
<gene>
    <name evidence="1" type="ORF">PBLR_11001</name>
</gene>
<organism evidence="1 2">
    <name type="scientific">Paenibacillus alvei</name>
    <name type="common">Bacillus alvei</name>
    <dbReference type="NCBI Taxonomy" id="44250"/>
    <lineage>
        <taxon>Bacteria</taxon>
        <taxon>Bacillati</taxon>
        <taxon>Bacillota</taxon>
        <taxon>Bacilli</taxon>
        <taxon>Bacillales</taxon>
        <taxon>Paenibacillaceae</taxon>
        <taxon>Paenibacillus</taxon>
    </lineage>
</organism>
<dbReference type="SUPFAM" id="SSF56194">
    <property type="entry name" value="Uridine diphospho-N-Acetylenolpyruvylglucosamine reductase, MurB, C-terminal domain"/>
    <property type="match status" value="1"/>
</dbReference>
<dbReference type="Gene3D" id="3.90.78.10">
    <property type="entry name" value="UDP-N-acetylenolpyruvoylglucosamine reductase, C-terminal domain"/>
    <property type="match status" value="1"/>
</dbReference>
<reference evidence="2" key="1">
    <citation type="submission" date="2018-08" db="EMBL/GenBank/DDBJ databases">
        <authorList>
            <person name="Chevrot R."/>
        </authorList>
    </citation>
    <scope>NUCLEOTIDE SEQUENCE [LARGE SCALE GENOMIC DNA]</scope>
</reference>
<dbReference type="Proteomes" id="UP000304148">
    <property type="component" value="Chromosome"/>
</dbReference>
<dbReference type="GO" id="GO:0008762">
    <property type="term" value="F:UDP-N-acetylmuramate dehydrogenase activity"/>
    <property type="evidence" value="ECO:0007669"/>
    <property type="project" value="InterPro"/>
</dbReference>